<dbReference type="Pfam" id="PF13432">
    <property type="entry name" value="TPR_16"/>
    <property type="match status" value="1"/>
</dbReference>
<dbReference type="OrthoDB" id="9815847at2"/>
<dbReference type="Pfam" id="PF13414">
    <property type="entry name" value="TPR_11"/>
    <property type="match status" value="1"/>
</dbReference>
<dbReference type="PANTHER" id="PTHR47870">
    <property type="entry name" value="CYTOCHROME C-TYPE BIOGENESIS PROTEIN CCMH"/>
    <property type="match status" value="1"/>
</dbReference>
<dbReference type="PANTHER" id="PTHR47870:SF1">
    <property type="entry name" value="CYTOCHROME C-TYPE BIOGENESIS PROTEIN CCMH"/>
    <property type="match status" value="1"/>
</dbReference>
<feature type="repeat" description="TPR" evidence="2">
    <location>
        <begin position="70"/>
        <end position="103"/>
    </location>
</feature>
<keyword evidence="1" id="KW-0201">Cytochrome c-type biogenesis</keyword>
<name>A0A547PCU7_9SPHN</name>
<evidence type="ECO:0000256" key="2">
    <source>
        <dbReference type="PROSITE-ProRule" id="PRU00339"/>
    </source>
</evidence>
<evidence type="ECO:0000313" key="3">
    <source>
        <dbReference type="EMBL" id="TRD11962.1"/>
    </source>
</evidence>
<gene>
    <name evidence="3" type="ORF">FGU71_08895</name>
</gene>
<evidence type="ECO:0000256" key="1">
    <source>
        <dbReference type="ARBA" id="ARBA00022748"/>
    </source>
</evidence>
<dbReference type="InterPro" id="IPR011990">
    <property type="entry name" value="TPR-like_helical_dom_sf"/>
</dbReference>
<dbReference type="InterPro" id="IPR019734">
    <property type="entry name" value="TPR_rpt"/>
</dbReference>
<dbReference type="GO" id="GO:0017004">
    <property type="term" value="P:cytochrome complex assembly"/>
    <property type="evidence" value="ECO:0007669"/>
    <property type="project" value="UniProtKB-KW"/>
</dbReference>
<comment type="caution">
    <text evidence="3">The sequence shown here is derived from an EMBL/GenBank/DDBJ whole genome shotgun (WGS) entry which is preliminary data.</text>
</comment>
<dbReference type="InterPro" id="IPR051263">
    <property type="entry name" value="C-type_cytochrome_biogenesis"/>
</dbReference>
<accession>A0A547PCU7</accession>
<dbReference type="AlphaFoldDB" id="A0A547PCU7"/>
<organism evidence="3 4">
    <name type="scientific">Erythrobacter insulae</name>
    <dbReference type="NCBI Taxonomy" id="2584124"/>
    <lineage>
        <taxon>Bacteria</taxon>
        <taxon>Pseudomonadati</taxon>
        <taxon>Pseudomonadota</taxon>
        <taxon>Alphaproteobacteria</taxon>
        <taxon>Sphingomonadales</taxon>
        <taxon>Erythrobacteraceae</taxon>
        <taxon>Erythrobacter/Porphyrobacter group</taxon>
        <taxon>Erythrobacter</taxon>
    </lineage>
</organism>
<dbReference type="SUPFAM" id="SSF48452">
    <property type="entry name" value="TPR-like"/>
    <property type="match status" value="1"/>
</dbReference>
<dbReference type="Proteomes" id="UP000316343">
    <property type="component" value="Unassembled WGS sequence"/>
</dbReference>
<dbReference type="RefSeq" id="WP_142788235.1">
    <property type="nucleotide sequence ID" value="NZ_VHJK01000001.1"/>
</dbReference>
<reference evidence="3 4" key="1">
    <citation type="submission" date="2019-06" db="EMBL/GenBank/DDBJ databases">
        <title>Erythrobacter insulae sp. nov., isolated from a tidal flat.</title>
        <authorList>
            <person name="Yoon J.-H."/>
        </authorList>
    </citation>
    <scope>NUCLEOTIDE SEQUENCE [LARGE SCALE GENOMIC DNA]</scope>
    <source>
        <strain evidence="3 4">JBTF-M21</strain>
    </source>
</reference>
<sequence length="313" mass="32323">MTDDIRAAESGGGSKAGWVLLAAAALLAAASVAYNVLDADGGEGAVSEQAGTEPTLAELRQLAEASSDDAGPWGDLAYAHFEQGEFAEAATAYERAVEIDDKAAVLWSALGEARVMANDSSAADADPLPADALAAFKKAIALDATDPRARYFLAVKKDVDGDHAGAIAAWLDLLSDTPPGAPWEENLVATIQQVGAINELNVEQRLSAVMDGRMPATAAPAAPGLRGPSEAELAAAGAIPPGEQRTMAEGMVAQLEARLQSEPQNPDGWVMLMRSRMTLGEPGKAKAALSAAVAANPDQAEELQRQAQMLGIQ</sequence>
<dbReference type="Gene3D" id="1.25.40.10">
    <property type="entry name" value="Tetratricopeptide repeat domain"/>
    <property type="match status" value="2"/>
</dbReference>
<proteinExistence type="predicted"/>
<evidence type="ECO:0000313" key="4">
    <source>
        <dbReference type="Proteomes" id="UP000316343"/>
    </source>
</evidence>
<keyword evidence="2" id="KW-0802">TPR repeat</keyword>
<dbReference type="SMART" id="SM00028">
    <property type="entry name" value="TPR"/>
    <property type="match status" value="3"/>
</dbReference>
<dbReference type="PROSITE" id="PS50005">
    <property type="entry name" value="TPR"/>
    <property type="match status" value="1"/>
</dbReference>
<protein>
    <submittedName>
        <fullName evidence="3">Tetratricopeptide repeat protein</fullName>
    </submittedName>
</protein>
<dbReference type="EMBL" id="VHJK01000001">
    <property type="protein sequence ID" value="TRD11962.1"/>
    <property type="molecule type" value="Genomic_DNA"/>
</dbReference>
<keyword evidence="4" id="KW-1185">Reference proteome</keyword>